<dbReference type="PANTHER" id="PTHR36851:SF1">
    <property type="entry name" value="GLYCO_TRANS_2-LIKE DOMAIN-CONTAINING PROTEIN"/>
    <property type="match status" value="1"/>
</dbReference>
<proteinExistence type="predicted"/>
<evidence type="ECO:0000313" key="4">
    <source>
        <dbReference type="Proteomes" id="UP000228711"/>
    </source>
</evidence>
<reference evidence="4" key="1">
    <citation type="submission" date="2017-09" db="EMBL/GenBank/DDBJ databases">
        <title>Depth-based differentiation of microbial function through sediment-hosted aquifers and enrichment of novel symbionts in the deep terrestrial subsurface.</title>
        <authorList>
            <person name="Probst A.J."/>
            <person name="Ladd B."/>
            <person name="Jarett J.K."/>
            <person name="Geller-Mcgrath D.E."/>
            <person name="Sieber C.M.K."/>
            <person name="Emerson J.B."/>
            <person name="Anantharaman K."/>
            <person name="Thomas B.C."/>
            <person name="Malmstrom R."/>
            <person name="Stieglmeier M."/>
            <person name="Klingl A."/>
            <person name="Woyke T."/>
            <person name="Ryan C.M."/>
            <person name="Banfield J.F."/>
        </authorList>
    </citation>
    <scope>NUCLEOTIDE SEQUENCE [LARGE SCALE GENOMIC DNA]</scope>
</reference>
<dbReference type="Gene3D" id="3.90.550.10">
    <property type="entry name" value="Spore Coat Polysaccharide Biosynthesis Protein SpsA, Chain A"/>
    <property type="match status" value="1"/>
</dbReference>
<dbReference type="EMBL" id="PEXV01000145">
    <property type="protein sequence ID" value="PIS41165.1"/>
    <property type="molecule type" value="Genomic_DNA"/>
</dbReference>
<dbReference type="Proteomes" id="UP000228711">
    <property type="component" value="Unassembled WGS sequence"/>
</dbReference>
<feature type="transmembrane region" description="Helical" evidence="1">
    <location>
        <begin position="37"/>
        <end position="60"/>
    </location>
</feature>
<evidence type="ECO:0000259" key="2">
    <source>
        <dbReference type="Pfam" id="PF13632"/>
    </source>
</evidence>
<feature type="transmembrane region" description="Helical" evidence="1">
    <location>
        <begin position="417"/>
        <end position="437"/>
    </location>
</feature>
<evidence type="ECO:0000313" key="3">
    <source>
        <dbReference type="EMBL" id="PIS41165.1"/>
    </source>
</evidence>
<keyword evidence="1" id="KW-1133">Transmembrane helix</keyword>
<accession>A0A2H0YRN4</accession>
<feature type="domain" description="Glycosyltransferase 2-like" evidence="2">
    <location>
        <begin position="199"/>
        <end position="393"/>
    </location>
</feature>
<keyword evidence="1" id="KW-0812">Transmembrane</keyword>
<name>A0A2H0YRN4_9BACT</name>
<dbReference type="Pfam" id="PF13632">
    <property type="entry name" value="Glyco_trans_2_3"/>
    <property type="match status" value="1"/>
</dbReference>
<dbReference type="InterPro" id="IPR001173">
    <property type="entry name" value="Glyco_trans_2-like"/>
</dbReference>
<dbReference type="SUPFAM" id="SSF53448">
    <property type="entry name" value="Nucleotide-diphospho-sugar transferases"/>
    <property type="match status" value="1"/>
</dbReference>
<protein>
    <recommendedName>
        <fullName evidence="2">Glycosyltransferase 2-like domain-containing protein</fullName>
    </recommendedName>
</protein>
<organism evidence="3 4">
    <name type="scientific">Candidatus Kerfeldbacteria bacterium CG08_land_8_20_14_0_20_42_7</name>
    <dbReference type="NCBI Taxonomy" id="2014245"/>
    <lineage>
        <taxon>Bacteria</taxon>
        <taxon>Candidatus Kerfeldiibacteriota</taxon>
    </lineage>
</organism>
<dbReference type="PANTHER" id="PTHR36851">
    <property type="entry name" value="UNNAMED PRODUCT"/>
    <property type="match status" value="1"/>
</dbReference>
<sequence length="495" mass="58130">MSEYSKYRLLEIIPGAAVWATFLFAFIFSFAKPIWVIVFIIVYVLYWLVRLFYMQIYLFIGFHRFRKAAKEDWQKKIEKIPSTLDIYHAVFYPTYKEPYEVLKTSLQALLRSRYPRIKDRFIVILAGEEGDRENFLSITARLRDEFKDDFFSFLITVHPKNIPGELSGKGSNMAFAGREFQKFVDAQGIPYANILISNFDADTQVHDQYFSYLTYTFLQHPNRQHASYQPLPFFNNNVWEAPSFARVVSYSTTFWMMSEQIRPERLSTFSSHTMPFQALVDVGFWQNDIVTEDSRICLQCIQHYDGDYEVVPLYIPVSMDVVVGETIWDTIKSQYIQQRRWAYGVENFPYMVWNFIPNKKISWQKKFRYMWNQVEGVYSWATAPLMMLIFGRLPLWLLDETERQTTVALNAPHILQILMTFSMVGIIVAAFIGTTILPPRPAHVPKRRMLYMLLQWPLIIVGLIAFGSIPSTDAQTRLMLGQYIGFDVTKKIRKS</sequence>
<feature type="transmembrane region" description="Helical" evidence="1">
    <location>
        <begin position="449"/>
        <end position="469"/>
    </location>
</feature>
<dbReference type="AlphaFoldDB" id="A0A2H0YRN4"/>
<gene>
    <name evidence="3" type="ORF">COT25_04520</name>
</gene>
<feature type="transmembrane region" description="Helical" evidence="1">
    <location>
        <begin position="12"/>
        <end position="31"/>
    </location>
</feature>
<evidence type="ECO:0000256" key="1">
    <source>
        <dbReference type="SAM" id="Phobius"/>
    </source>
</evidence>
<keyword evidence="1" id="KW-0472">Membrane</keyword>
<comment type="caution">
    <text evidence="3">The sequence shown here is derived from an EMBL/GenBank/DDBJ whole genome shotgun (WGS) entry which is preliminary data.</text>
</comment>
<feature type="transmembrane region" description="Helical" evidence="1">
    <location>
        <begin position="377"/>
        <end position="397"/>
    </location>
</feature>
<dbReference type="InterPro" id="IPR029044">
    <property type="entry name" value="Nucleotide-diphossugar_trans"/>
</dbReference>